<dbReference type="AlphaFoldDB" id="A0A7W7XB00"/>
<sequence length="43" mass="4649">MPSQTVEMPQMRVADESAPSITTDAQYERAWVPPYLAPGGAAK</sequence>
<gene>
    <name evidence="2" type="ORF">GGE06_001804</name>
</gene>
<dbReference type="EMBL" id="JACHJY010000002">
    <property type="protein sequence ID" value="MBB4980896.1"/>
    <property type="molecule type" value="Genomic_DNA"/>
</dbReference>
<organism evidence="2 3">
    <name type="scientific">Streptomyces nymphaeiformis</name>
    <dbReference type="NCBI Taxonomy" id="2663842"/>
    <lineage>
        <taxon>Bacteria</taxon>
        <taxon>Bacillati</taxon>
        <taxon>Actinomycetota</taxon>
        <taxon>Actinomycetes</taxon>
        <taxon>Kitasatosporales</taxon>
        <taxon>Streptomycetaceae</taxon>
        <taxon>Streptomyces</taxon>
    </lineage>
</organism>
<comment type="caution">
    <text evidence="2">The sequence shown here is derived from an EMBL/GenBank/DDBJ whole genome shotgun (WGS) entry which is preliminary data.</text>
</comment>
<reference evidence="2 3" key="1">
    <citation type="submission" date="2020-08" db="EMBL/GenBank/DDBJ databases">
        <title>Genomic Encyclopedia of Type Strains, Phase III (KMG-III): the genomes of soil and plant-associated and newly described type strains.</title>
        <authorList>
            <person name="Whitman W."/>
        </authorList>
    </citation>
    <scope>NUCLEOTIDE SEQUENCE [LARGE SCALE GENOMIC DNA]</scope>
    <source>
        <strain evidence="2 3">SFB5A</strain>
    </source>
</reference>
<protein>
    <submittedName>
        <fullName evidence="2">Uncharacterized protein</fullName>
    </submittedName>
</protein>
<keyword evidence="3" id="KW-1185">Reference proteome</keyword>
<evidence type="ECO:0000256" key="1">
    <source>
        <dbReference type="SAM" id="MobiDB-lite"/>
    </source>
</evidence>
<evidence type="ECO:0000313" key="2">
    <source>
        <dbReference type="EMBL" id="MBB4980896.1"/>
    </source>
</evidence>
<name>A0A7W7XB00_9ACTN</name>
<feature type="region of interest" description="Disordered" evidence="1">
    <location>
        <begin position="1"/>
        <end position="21"/>
    </location>
</feature>
<dbReference type="Proteomes" id="UP000582643">
    <property type="component" value="Unassembled WGS sequence"/>
</dbReference>
<proteinExistence type="predicted"/>
<dbReference type="RefSeq" id="WP_281402306.1">
    <property type="nucleotide sequence ID" value="NZ_JACHJY010000002.1"/>
</dbReference>
<accession>A0A7W7XB00</accession>
<evidence type="ECO:0000313" key="3">
    <source>
        <dbReference type="Proteomes" id="UP000582643"/>
    </source>
</evidence>